<proteinExistence type="predicted"/>
<dbReference type="Proteomes" id="UP000267804">
    <property type="component" value="Chromosome"/>
</dbReference>
<accession>A0A386WLJ3</accession>
<sequence>MVVAFEIRRPWPQRSRSHDAKPGKPRWRIRLHHTCGSWCGSDRAKHEASNPFPWWRPASYPPFWTLAGRGWYWPPLITIWHVEPGGHDSGEVCRHFERVQQPDGTWTSRMLRGWRWHVHHWRIQVPPLQHLRRRLLTRCAWCGGRSRTGDAVNVSNGGGRERGPWWRGERHLMHVDCSAIQRARRMCLCVTPLCGGADSQGRPYGLCVGCGHHRQFGATAALLDRMRLLAAIPAGQRDRAVYARVCDMAEAARRG</sequence>
<gene>
    <name evidence="1" type="ORF">CSH63_17800</name>
</gene>
<name>A0A386WLJ3_9ACTN</name>
<dbReference type="AlphaFoldDB" id="A0A386WLJ3"/>
<protein>
    <submittedName>
        <fullName evidence="1">Uncharacterized protein</fullName>
    </submittedName>
</protein>
<organism evidence="1 2">
    <name type="scientific">Micromonospora tulbaghiae</name>
    <dbReference type="NCBI Taxonomy" id="479978"/>
    <lineage>
        <taxon>Bacteria</taxon>
        <taxon>Bacillati</taxon>
        <taxon>Actinomycetota</taxon>
        <taxon>Actinomycetes</taxon>
        <taxon>Micromonosporales</taxon>
        <taxon>Micromonosporaceae</taxon>
        <taxon>Micromonospora</taxon>
    </lineage>
</organism>
<dbReference type="KEGG" id="mtua:CSH63_17800"/>
<evidence type="ECO:0000313" key="1">
    <source>
        <dbReference type="EMBL" id="AYF29285.1"/>
    </source>
</evidence>
<dbReference type="EMBL" id="CP024087">
    <property type="protein sequence ID" value="AYF29285.1"/>
    <property type="molecule type" value="Genomic_DNA"/>
</dbReference>
<reference evidence="1 2" key="1">
    <citation type="submission" date="2017-10" db="EMBL/GenBank/DDBJ databases">
        <title>Integration of genomic and chemical information greatly accelerates assignment of the full stereostructure of myelolactone, a potent inhibitor of myeloma from a marine-derived Micromonospora.</title>
        <authorList>
            <person name="Kim M.C."/>
            <person name="Machado H."/>
            <person name="Jensen P.R."/>
            <person name="Fenical W."/>
        </authorList>
    </citation>
    <scope>NUCLEOTIDE SEQUENCE [LARGE SCALE GENOMIC DNA]</scope>
    <source>
        <strain evidence="1 2">CNY-010</strain>
    </source>
</reference>
<evidence type="ECO:0000313" key="2">
    <source>
        <dbReference type="Proteomes" id="UP000267804"/>
    </source>
</evidence>